<evidence type="ECO:0000313" key="3">
    <source>
        <dbReference type="Proteomes" id="UP001189429"/>
    </source>
</evidence>
<name>A0ABN9WPW6_9DINO</name>
<gene>
    <name evidence="2" type="ORF">PCOR1329_LOCUS68416</name>
</gene>
<accession>A0ABN9WPW6</accession>
<keyword evidence="3" id="KW-1185">Reference proteome</keyword>
<evidence type="ECO:0000256" key="1">
    <source>
        <dbReference type="SAM" id="MobiDB-lite"/>
    </source>
</evidence>
<organism evidence="2 3">
    <name type="scientific">Prorocentrum cordatum</name>
    <dbReference type="NCBI Taxonomy" id="2364126"/>
    <lineage>
        <taxon>Eukaryota</taxon>
        <taxon>Sar</taxon>
        <taxon>Alveolata</taxon>
        <taxon>Dinophyceae</taxon>
        <taxon>Prorocentrales</taxon>
        <taxon>Prorocentraceae</taxon>
        <taxon>Prorocentrum</taxon>
    </lineage>
</organism>
<protein>
    <submittedName>
        <fullName evidence="2">Uncharacterized protein</fullName>
    </submittedName>
</protein>
<dbReference type="Proteomes" id="UP001189429">
    <property type="component" value="Unassembled WGS sequence"/>
</dbReference>
<reference evidence="2" key="1">
    <citation type="submission" date="2023-10" db="EMBL/GenBank/DDBJ databases">
        <authorList>
            <person name="Chen Y."/>
            <person name="Shah S."/>
            <person name="Dougan E. K."/>
            <person name="Thang M."/>
            <person name="Chan C."/>
        </authorList>
    </citation>
    <scope>NUCLEOTIDE SEQUENCE [LARGE SCALE GENOMIC DNA]</scope>
</reference>
<comment type="caution">
    <text evidence="2">The sequence shown here is derived from an EMBL/GenBank/DDBJ whole genome shotgun (WGS) entry which is preliminary data.</text>
</comment>
<feature type="region of interest" description="Disordered" evidence="1">
    <location>
        <begin position="529"/>
        <end position="557"/>
    </location>
</feature>
<evidence type="ECO:0000313" key="2">
    <source>
        <dbReference type="EMBL" id="CAK0887320.1"/>
    </source>
</evidence>
<dbReference type="EMBL" id="CAUYUJ010018926">
    <property type="protein sequence ID" value="CAK0887320.1"/>
    <property type="molecule type" value="Genomic_DNA"/>
</dbReference>
<proteinExistence type="predicted"/>
<sequence>MAEARAGVGATAEAAARRLSDRLAAPLEYATLPSADAAAPEGWVANIAKDDAKVTAPEDIVGSVLQATAETSASLLQVEMGEDFEADSFEPQGKAVNPALAKITFADFVKKATDKLASFVDSGELEAKQSEQTFRDAMGEGDELTPESSTLLGEVNVQLGDVKKESAALVASLTAIVESSRTDSDFDFGAGKQQVQEQVKNFTRVGSNYKKFKKSISFVQSVLAKRSGKKVRASGKDDAASLDQKDESEVTAAHQAHAMLMDQPTNVTLAITESDWRTGSKVDGTAVLAESAEQQVESPSLLGPPSLTEQQVKQCSQYKEMRKTVQGVLDDSKMSYTAVKARVSWTFHNSVRALRGNSDLSSAPPLDMPKKIQELAKKDVLGIQAIQCAAGHFNIGPSPFDCAEVHLLDEGAEMIIGFLLPEGGALGEQHASIKAMTGAQLLAHTKAVGGWGRLVKAGEMAVLPAGFIFLTFRPAATSGYRWSCWPSWEGEGKRVLRTVAAMLAHWPQLSQTRLCAWREALLQYTLDDSSSGHPGGRKRGLSVGASLKAQSKVPKST</sequence>